<feature type="region of interest" description="Disordered" evidence="1">
    <location>
        <begin position="1"/>
        <end position="28"/>
    </location>
</feature>
<protein>
    <submittedName>
        <fullName evidence="2">Uncharacterized protein</fullName>
    </submittedName>
</protein>
<evidence type="ECO:0000313" key="3">
    <source>
        <dbReference type="Proteomes" id="UP000479000"/>
    </source>
</evidence>
<dbReference type="EMBL" id="CADCXU010021875">
    <property type="protein sequence ID" value="CAB0009633.1"/>
    <property type="molecule type" value="Genomic_DNA"/>
</dbReference>
<dbReference type="AlphaFoldDB" id="A0A6H5GZE5"/>
<gene>
    <name evidence="2" type="ORF">NTEN_LOCUS14763</name>
</gene>
<accession>A0A6H5GZE5</accession>
<feature type="non-terminal residue" evidence="2">
    <location>
        <position position="1"/>
    </location>
</feature>
<dbReference type="Proteomes" id="UP000479000">
    <property type="component" value="Unassembled WGS sequence"/>
</dbReference>
<organism evidence="2 3">
    <name type="scientific">Nesidiocoris tenuis</name>
    <dbReference type="NCBI Taxonomy" id="355587"/>
    <lineage>
        <taxon>Eukaryota</taxon>
        <taxon>Metazoa</taxon>
        <taxon>Ecdysozoa</taxon>
        <taxon>Arthropoda</taxon>
        <taxon>Hexapoda</taxon>
        <taxon>Insecta</taxon>
        <taxon>Pterygota</taxon>
        <taxon>Neoptera</taxon>
        <taxon>Paraneoptera</taxon>
        <taxon>Hemiptera</taxon>
        <taxon>Heteroptera</taxon>
        <taxon>Panheteroptera</taxon>
        <taxon>Cimicomorpha</taxon>
        <taxon>Miridae</taxon>
        <taxon>Dicyphina</taxon>
        <taxon>Nesidiocoris</taxon>
    </lineage>
</organism>
<evidence type="ECO:0000313" key="2">
    <source>
        <dbReference type="EMBL" id="CAB0009633.1"/>
    </source>
</evidence>
<proteinExistence type="predicted"/>
<name>A0A6H5GZE5_9HEMI</name>
<keyword evidence="3" id="KW-1185">Reference proteome</keyword>
<reference evidence="2 3" key="1">
    <citation type="submission" date="2020-02" db="EMBL/GenBank/DDBJ databases">
        <authorList>
            <person name="Ferguson B K."/>
        </authorList>
    </citation>
    <scope>NUCLEOTIDE SEQUENCE [LARGE SCALE GENOMIC DNA]</scope>
</reference>
<evidence type="ECO:0000256" key="1">
    <source>
        <dbReference type="SAM" id="MobiDB-lite"/>
    </source>
</evidence>
<sequence length="72" mass="7590">WPGAQPELHLGEDAGFSAEGAPAESSKGVPYNVWGCSNCVDWGTPGPAAGVAEVRRLLHYERAALQRGRTQG</sequence>